<dbReference type="InterPro" id="IPR012349">
    <property type="entry name" value="Split_barrel_FMN-bd"/>
</dbReference>
<dbReference type="RefSeq" id="WP_034834190.1">
    <property type="nucleotide sequence ID" value="NZ_JANX01000069.1"/>
</dbReference>
<evidence type="ECO:0000259" key="1">
    <source>
        <dbReference type="Pfam" id="PF01243"/>
    </source>
</evidence>
<dbReference type="PANTHER" id="PTHR39336">
    <property type="entry name" value="PYRIDOXAMINE PHOSPHATE OXIDASE FAMILY PROTEIN (AFU_ORTHOLOGUE AFUA_6G11440)"/>
    <property type="match status" value="1"/>
</dbReference>
<dbReference type="Proteomes" id="UP000029995">
    <property type="component" value="Unassembled WGS sequence"/>
</dbReference>
<gene>
    <name evidence="2" type="ORF">P409_08300</name>
</gene>
<dbReference type="SUPFAM" id="SSF50475">
    <property type="entry name" value="FMN-binding split barrel"/>
    <property type="match status" value="1"/>
</dbReference>
<organism evidence="2 3">
    <name type="scientific">Inquilinus limosus MP06</name>
    <dbReference type="NCBI Taxonomy" id="1398085"/>
    <lineage>
        <taxon>Bacteria</taxon>
        <taxon>Pseudomonadati</taxon>
        <taxon>Pseudomonadota</taxon>
        <taxon>Alphaproteobacteria</taxon>
        <taxon>Rhodospirillales</taxon>
        <taxon>Rhodospirillaceae</taxon>
        <taxon>Inquilinus</taxon>
    </lineage>
</organism>
<feature type="domain" description="Pyridoxamine 5'-phosphate oxidase N-terminal" evidence="1">
    <location>
        <begin position="9"/>
        <end position="134"/>
    </location>
</feature>
<name>A0A0A0D7X0_9PROT</name>
<dbReference type="OrthoDB" id="115989at2"/>
<dbReference type="Gene3D" id="2.30.110.10">
    <property type="entry name" value="Electron Transport, Fmn-binding Protein, Chain A"/>
    <property type="match status" value="1"/>
</dbReference>
<evidence type="ECO:0000313" key="3">
    <source>
        <dbReference type="Proteomes" id="UP000029995"/>
    </source>
</evidence>
<reference evidence="2 3" key="1">
    <citation type="submission" date="2014-01" db="EMBL/GenBank/DDBJ databases">
        <title>Genome sequence determination for a cystic fibrosis isolate, Inquilinus limosus.</title>
        <authorList>
            <person name="Pino M."/>
            <person name="Di Conza J."/>
            <person name="Gutkind G."/>
        </authorList>
    </citation>
    <scope>NUCLEOTIDE SEQUENCE [LARGE SCALE GENOMIC DNA]</scope>
    <source>
        <strain evidence="2 3">MP06</strain>
    </source>
</reference>
<evidence type="ECO:0000313" key="2">
    <source>
        <dbReference type="EMBL" id="KGM34781.1"/>
    </source>
</evidence>
<dbReference type="Pfam" id="PF01243">
    <property type="entry name" value="PNPOx_N"/>
    <property type="match status" value="1"/>
</dbReference>
<protein>
    <submittedName>
        <fullName evidence="2">Pyridoxamine 5'-phosphate oxidase</fullName>
    </submittedName>
</protein>
<dbReference type="InterPro" id="IPR011576">
    <property type="entry name" value="Pyridox_Oxase_N"/>
</dbReference>
<proteinExistence type="predicted"/>
<accession>A0A0A0D7X0</accession>
<sequence length="191" mass="20995">MAKQFPEISPALREFILRQRVFFTASAAAVGRVNVSPRGTDMLRILGPNAAAYLDLTGSGNETAAHLRATGRLTLMFCAFEGPPMILRLYGAGRVLRRGSPDYTRLLEAEYGGEEPLGARQMVWLDIDLVQTSCGFGVPLFDHVGERPTLARWAEAKEKQEGLEAYRRLKNARSIDGLPTGLFEDDPAEAV</sequence>
<dbReference type="AlphaFoldDB" id="A0A0A0D7X0"/>
<dbReference type="PANTHER" id="PTHR39336:SF1">
    <property type="entry name" value="PYRIDOXAMINE PHOSPHATE OXIDASE FAMILY PROTEIN (AFU_ORTHOLOGUE AFUA_6G11440)"/>
    <property type="match status" value="1"/>
</dbReference>
<dbReference type="EMBL" id="JANX01000069">
    <property type="protein sequence ID" value="KGM34781.1"/>
    <property type="molecule type" value="Genomic_DNA"/>
</dbReference>
<comment type="caution">
    <text evidence="2">The sequence shown here is derived from an EMBL/GenBank/DDBJ whole genome shotgun (WGS) entry which is preliminary data.</text>
</comment>